<dbReference type="AlphaFoldDB" id="A0A1G2DF76"/>
<protein>
    <submittedName>
        <fullName evidence="1">Uncharacterized protein</fullName>
    </submittedName>
</protein>
<evidence type="ECO:0000313" key="2">
    <source>
        <dbReference type="Proteomes" id="UP000178534"/>
    </source>
</evidence>
<accession>A0A1G2DF76</accession>
<reference evidence="1 2" key="1">
    <citation type="journal article" date="2016" name="Nat. Commun.">
        <title>Thousands of microbial genomes shed light on interconnected biogeochemical processes in an aquifer system.</title>
        <authorList>
            <person name="Anantharaman K."/>
            <person name="Brown C.T."/>
            <person name="Hug L.A."/>
            <person name="Sharon I."/>
            <person name="Castelle C.J."/>
            <person name="Probst A.J."/>
            <person name="Thomas B.C."/>
            <person name="Singh A."/>
            <person name="Wilkins M.J."/>
            <person name="Karaoz U."/>
            <person name="Brodie E.L."/>
            <person name="Williams K.H."/>
            <person name="Hubbard S.S."/>
            <person name="Banfield J.F."/>
        </authorList>
    </citation>
    <scope>NUCLEOTIDE SEQUENCE [LARGE SCALE GENOMIC DNA]</scope>
</reference>
<proteinExistence type="predicted"/>
<gene>
    <name evidence="1" type="ORF">A2942_00940</name>
</gene>
<comment type="caution">
    <text evidence="1">The sequence shown here is derived from an EMBL/GenBank/DDBJ whole genome shotgun (WGS) entry which is preliminary data.</text>
</comment>
<dbReference type="STRING" id="1798665.A2942_00940"/>
<name>A0A1G2DF76_9BACT</name>
<dbReference type="EMBL" id="MHLP01000024">
    <property type="protein sequence ID" value="OGZ12307.1"/>
    <property type="molecule type" value="Genomic_DNA"/>
</dbReference>
<evidence type="ECO:0000313" key="1">
    <source>
        <dbReference type="EMBL" id="OGZ12307.1"/>
    </source>
</evidence>
<dbReference type="Proteomes" id="UP000178534">
    <property type="component" value="Unassembled WGS sequence"/>
</dbReference>
<organism evidence="1 2">
    <name type="scientific">Candidatus Lloydbacteria bacterium RIFCSPLOWO2_01_FULL_50_20</name>
    <dbReference type="NCBI Taxonomy" id="1798665"/>
    <lineage>
        <taxon>Bacteria</taxon>
        <taxon>Candidatus Lloydiibacteriota</taxon>
    </lineage>
</organism>
<sequence>MAEQTTIHVFGNPDLAMDSLPLRILPQLRERFPDIHFLTLDPNEEWDVPDPFILIDTVVGLPDVHFFQSLDEFGTAPTVSVHDFDALFNLRYLKKLGKLKGVRIIGLPPDMDEAKALADTKRILTNLSL</sequence>